<evidence type="ECO:0000313" key="2">
    <source>
        <dbReference type="EMBL" id="CAA9453629.1"/>
    </source>
</evidence>
<protein>
    <submittedName>
        <fullName evidence="2">Uncharacterized protein</fullName>
    </submittedName>
</protein>
<feature type="signal peptide" evidence="1">
    <location>
        <begin position="1"/>
        <end position="25"/>
    </location>
</feature>
<name>A0A6J4QS63_9ACTN</name>
<proteinExistence type="predicted"/>
<organism evidence="2">
    <name type="scientific">uncultured Rubrobacteraceae bacterium</name>
    <dbReference type="NCBI Taxonomy" id="349277"/>
    <lineage>
        <taxon>Bacteria</taxon>
        <taxon>Bacillati</taxon>
        <taxon>Actinomycetota</taxon>
        <taxon>Rubrobacteria</taxon>
        <taxon>Rubrobacterales</taxon>
        <taxon>Rubrobacteraceae</taxon>
        <taxon>environmental samples</taxon>
    </lineage>
</organism>
<dbReference type="EMBL" id="CADCVE010000038">
    <property type="protein sequence ID" value="CAA9453629.1"/>
    <property type="molecule type" value="Genomic_DNA"/>
</dbReference>
<accession>A0A6J4QS63</accession>
<feature type="chain" id="PRO_5026914208" evidence="1">
    <location>
        <begin position="26"/>
        <end position="98"/>
    </location>
</feature>
<reference evidence="2" key="1">
    <citation type="submission" date="2020-02" db="EMBL/GenBank/DDBJ databases">
        <authorList>
            <person name="Meier V. D."/>
        </authorList>
    </citation>
    <scope>NUCLEOTIDE SEQUENCE</scope>
    <source>
        <strain evidence="2">AVDCRST_MAG28</strain>
    </source>
</reference>
<keyword evidence="1" id="KW-0732">Signal</keyword>
<evidence type="ECO:0000256" key="1">
    <source>
        <dbReference type="SAM" id="SignalP"/>
    </source>
</evidence>
<gene>
    <name evidence="2" type="ORF">AVDCRST_MAG28-2084</name>
</gene>
<dbReference type="AlphaFoldDB" id="A0A6J4QS63"/>
<sequence>MKTKMMLAVLAGTLLLILSAGTALADHDEDGGLDKGPVSFPKEGPVSFSDSYESASDPFLTIARFPQCIENAKKDKVYLPGFSELLCRDNPYHYGFVL</sequence>